<evidence type="ECO:0000256" key="12">
    <source>
        <dbReference type="SAM" id="MobiDB-lite"/>
    </source>
</evidence>
<organism evidence="14 15">
    <name type="scientific">Plakobranchus ocellatus</name>
    <dbReference type="NCBI Taxonomy" id="259542"/>
    <lineage>
        <taxon>Eukaryota</taxon>
        <taxon>Metazoa</taxon>
        <taxon>Spiralia</taxon>
        <taxon>Lophotrochozoa</taxon>
        <taxon>Mollusca</taxon>
        <taxon>Gastropoda</taxon>
        <taxon>Heterobranchia</taxon>
        <taxon>Euthyneura</taxon>
        <taxon>Panpulmonata</taxon>
        <taxon>Sacoglossa</taxon>
        <taxon>Placobranchoidea</taxon>
        <taxon>Plakobranchidae</taxon>
        <taxon>Plakobranchus</taxon>
    </lineage>
</organism>
<dbReference type="FunFam" id="3.30.160.60:FF:000075">
    <property type="entry name" value="Putative zinc finger protein 536"/>
    <property type="match status" value="1"/>
</dbReference>
<evidence type="ECO:0000256" key="3">
    <source>
        <dbReference type="ARBA" id="ARBA00022723"/>
    </source>
</evidence>
<protein>
    <submittedName>
        <fullName evidence="14">Zinc finger protein 425</fullName>
    </submittedName>
</protein>
<keyword evidence="4" id="KW-0677">Repeat</keyword>
<dbReference type="SMART" id="SM00355">
    <property type="entry name" value="ZnF_C2H2"/>
    <property type="match status" value="14"/>
</dbReference>
<dbReference type="InterPro" id="IPR013087">
    <property type="entry name" value="Znf_C2H2_type"/>
</dbReference>
<sequence>MSDEVKPFSCEFCEYSDTDKSAVASHLLAKHCCTVTYACTVCDFCCGLRELFSLHLASHRGSDAAGESDEDLAKYCDDGYDDCDMNGVENEVAPGSADERLTIEKLRDFTTEQGLISSPRKRSRGRPQRSGSRKGKRPKEPPSLGVLSKRLPLRPNQSDSKTEVTTNQFQCQSCEACFSSECVLRRHCKEVHPAARLFPCQHTDCSYTAKTNGALSTHVLCVHKPVQDCKFECSQCGEKFARLSFLKTHIRTHSSGQASKIRASIAISATVAQSHSKTKRTFLAEGGQEGKHSSERHSGDEPRKPTAKLSSIGNIAREDSARKQEELNTETDHDLSDIETTEPESKAGDEQTETVEKELPYTQSEKMFLEVAKGMDRKASEFPCPHCPYVGKVFRNFKEHVMGHSDQRPFVCSICCRSFVCKSKLVRHQRQVHNEARPFLCSECPYTGKSRGCLETHRLVMHPKEEHLRFSCPHCPARFARASMLKTHAVRHNTGPHKLFSCPQCSFTTNYRRQFELHATLHTGKRCLCSLCGRAYSSQAQLRVHMKVQHTDQSFRCSLCEFVTKRPEGITKHMKSHSTERPYQCPHCDYRGKRKAHLRRHLTRHSNSEGSNKTGEMVATAPSEEAGGGRICCPNCDQEFSTRDHLMKHLASHAHSISAVDSTHDLAAKHPDSHISGTSDTRDYNMAYHTDTLRSSGGFRRPGAAMLVSGVAGNTGSSNIKTAPSSYNNTAPSSYTNTVPGGYNSAMPFHNALPAPVSTASLGAVTPSNSHGHLVSVLHSTGDIRNTPGAGVGARGVVAHLPSGLTETTATAARPAACLAVLNGNTHHPPLPISPHDLNPPRVILASVNQQDPLSTHI</sequence>
<keyword evidence="7" id="KW-0805">Transcription regulation</keyword>
<keyword evidence="6" id="KW-0862">Zinc</keyword>
<feature type="domain" description="C2H2-type" evidence="13">
    <location>
        <begin position="169"/>
        <end position="197"/>
    </location>
</feature>
<feature type="domain" description="C2H2-type" evidence="13">
    <location>
        <begin position="500"/>
        <end position="527"/>
    </location>
</feature>
<dbReference type="GO" id="GO:0000981">
    <property type="term" value="F:DNA-binding transcription factor activity, RNA polymerase II-specific"/>
    <property type="evidence" value="ECO:0007669"/>
    <property type="project" value="TreeGrafter"/>
</dbReference>
<evidence type="ECO:0000256" key="11">
    <source>
        <dbReference type="PROSITE-ProRule" id="PRU00042"/>
    </source>
</evidence>
<evidence type="ECO:0000256" key="4">
    <source>
        <dbReference type="ARBA" id="ARBA00022737"/>
    </source>
</evidence>
<feature type="compositionally biased region" description="Basic and acidic residues" evidence="12">
    <location>
        <begin position="288"/>
        <end position="304"/>
    </location>
</feature>
<evidence type="ECO:0000256" key="8">
    <source>
        <dbReference type="ARBA" id="ARBA00023125"/>
    </source>
</evidence>
<keyword evidence="9" id="KW-0804">Transcription</keyword>
<evidence type="ECO:0000313" key="14">
    <source>
        <dbReference type="EMBL" id="GFO08674.1"/>
    </source>
</evidence>
<dbReference type="PROSITE" id="PS50157">
    <property type="entry name" value="ZINC_FINGER_C2H2_2"/>
    <property type="match status" value="9"/>
</dbReference>
<keyword evidence="3" id="KW-0479">Metal-binding</keyword>
<keyword evidence="15" id="KW-1185">Reference proteome</keyword>
<reference evidence="14 15" key="1">
    <citation type="journal article" date="2021" name="Elife">
        <title>Chloroplast acquisition without the gene transfer in kleptoplastic sea slugs, Plakobranchus ocellatus.</title>
        <authorList>
            <person name="Maeda T."/>
            <person name="Takahashi S."/>
            <person name="Yoshida T."/>
            <person name="Shimamura S."/>
            <person name="Takaki Y."/>
            <person name="Nagai Y."/>
            <person name="Toyoda A."/>
            <person name="Suzuki Y."/>
            <person name="Arimoto A."/>
            <person name="Ishii H."/>
            <person name="Satoh N."/>
            <person name="Nishiyama T."/>
            <person name="Hasebe M."/>
            <person name="Maruyama T."/>
            <person name="Minagawa J."/>
            <person name="Obokata J."/>
            <person name="Shigenobu S."/>
        </authorList>
    </citation>
    <scope>NUCLEOTIDE SEQUENCE [LARGE SCALE GENOMIC DNA]</scope>
</reference>
<dbReference type="InterPro" id="IPR036236">
    <property type="entry name" value="Znf_C2H2_sf"/>
</dbReference>
<name>A0AAV4ALQ1_9GAST</name>
<proteinExistence type="inferred from homology"/>
<dbReference type="EMBL" id="BLXT01003974">
    <property type="protein sequence ID" value="GFO08674.1"/>
    <property type="molecule type" value="Genomic_DNA"/>
</dbReference>
<feature type="domain" description="C2H2-type" evidence="13">
    <location>
        <begin position="527"/>
        <end position="555"/>
    </location>
</feature>
<evidence type="ECO:0000256" key="1">
    <source>
        <dbReference type="ARBA" id="ARBA00004123"/>
    </source>
</evidence>
<dbReference type="Pfam" id="PF00096">
    <property type="entry name" value="zf-C2H2"/>
    <property type="match status" value="5"/>
</dbReference>
<evidence type="ECO:0000256" key="6">
    <source>
        <dbReference type="ARBA" id="ARBA00022833"/>
    </source>
</evidence>
<keyword evidence="10" id="KW-0539">Nucleus</keyword>
<comment type="similarity">
    <text evidence="2">Belongs to the krueppel C2H2-type zinc-finger protein family.</text>
</comment>
<feature type="region of interest" description="Disordered" evidence="12">
    <location>
        <begin position="284"/>
        <end position="355"/>
    </location>
</feature>
<dbReference type="PROSITE" id="PS00028">
    <property type="entry name" value="ZINC_FINGER_C2H2_1"/>
    <property type="match status" value="7"/>
</dbReference>
<evidence type="ECO:0000256" key="10">
    <source>
        <dbReference type="ARBA" id="ARBA00023242"/>
    </source>
</evidence>
<feature type="domain" description="C2H2-type" evidence="13">
    <location>
        <begin position="410"/>
        <end position="438"/>
    </location>
</feature>
<feature type="compositionally biased region" description="Basic residues" evidence="12">
    <location>
        <begin position="119"/>
        <end position="137"/>
    </location>
</feature>
<dbReference type="FunFam" id="3.30.160.60:FF:000446">
    <property type="entry name" value="Zinc finger protein"/>
    <property type="match status" value="1"/>
</dbReference>
<evidence type="ECO:0000256" key="7">
    <source>
        <dbReference type="ARBA" id="ARBA00023015"/>
    </source>
</evidence>
<feature type="domain" description="C2H2-type" evidence="13">
    <location>
        <begin position="470"/>
        <end position="492"/>
    </location>
</feature>
<feature type="compositionally biased region" description="Basic and acidic residues" evidence="12">
    <location>
        <begin position="316"/>
        <end position="336"/>
    </location>
</feature>
<dbReference type="PANTHER" id="PTHR24408">
    <property type="entry name" value="ZINC FINGER PROTEIN"/>
    <property type="match status" value="1"/>
</dbReference>
<dbReference type="GO" id="GO:0043565">
    <property type="term" value="F:sequence-specific DNA binding"/>
    <property type="evidence" value="ECO:0007669"/>
    <property type="project" value="TreeGrafter"/>
</dbReference>
<comment type="caution">
    <text evidence="14">The sequence shown here is derived from an EMBL/GenBank/DDBJ whole genome shotgun (WGS) entry which is preliminary data.</text>
</comment>
<evidence type="ECO:0000256" key="2">
    <source>
        <dbReference type="ARBA" id="ARBA00006991"/>
    </source>
</evidence>
<accession>A0AAV4ALQ1</accession>
<evidence type="ECO:0000259" key="13">
    <source>
        <dbReference type="PROSITE" id="PS50157"/>
    </source>
</evidence>
<feature type="domain" description="C2H2-type" evidence="13">
    <location>
        <begin position="631"/>
        <end position="658"/>
    </location>
</feature>
<feature type="compositionally biased region" description="Basic and acidic residues" evidence="12">
    <location>
        <begin position="343"/>
        <end position="355"/>
    </location>
</feature>
<feature type="domain" description="C2H2-type" evidence="13">
    <location>
        <begin position="555"/>
        <end position="582"/>
    </location>
</feature>
<dbReference type="GO" id="GO:0008270">
    <property type="term" value="F:zinc ion binding"/>
    <property type="evidence" value="ECO:0007669"/>
    <property type="project" value="UniProtKB-KW"/>
</dbReference>
<comment type="subcellular location">
    <subcellularLocation>
        <location evidence="1">Nucleus</location>
    </subcellularLocation>
</comment>
<dbReference type="PANTHER" id="PTHR24408:SF58">
    <property type="entry name" value="TRANSCRIPTION FACTOR (TFIIIA), PUTATIVE (AFU_ORTHOLOGUE AFUA_1G05150)-RELATED"/>
    <property type="match status" value="1"/>
</dbReference>
<feature type="region of interest" description="Disordered" evidence="12">
    <location>
        <begin position="114"/>
        <end position="162"/>
    </location>
</feature>
<dbReference type="GO" id="GO:0005634">
    <property type="term" value="C:nucleus"/>
    <property type="evidence" value="ECO:0007669"/>
    <property type="project" value="UniProtKB-SubCell"/>
</dbReference>
<feature type="domain" description="C2H2-type" evidence="13">
    <location>
        <begin position="583"/>
        <end position="610"/>
    </location>
</feature>
<dbReference type="Proteomes" id="UP000735302">
    <property type="component" value="Unassembled WGS sequence"/>
</dbReference>
<evidence type="ECO:0000313" key="15">
    <source>
        <dbReference type="Proteomes" id="UP000735302"/>
    </source>
</evidence>
<feature type="domain" description="C2H2-type" evidence="13">
    <location>
        <begin position="231"/>
        <end position="258"/>
    </location>
</feature>
<dbReference type="SUPFAM" id="SSF57667">
    <property type="entry name" value="beta-beta-alpha zinc fingers"/>
    <property type="match status" value="5"/>
</dbReference>
<evidence type="ECO:0000256" key="9">
    <source>
        <dbReference type="ARBA" id="ARBA00023163"/>
    </source>
</evidence>
<keyword evidence="8" id="KW-0238">DNA-binding</keyword>
<dbReference type="AlphaFoldDB" id="A0AAV4ALQ1"/>
<keyword evidence="5 11" id="KW-0863">Zinc-finger</keyword>
<evidence type="ECO:0000256" key="5">
    <source>
        <dbReference type="ARBA" id="ARBA00022771"/>
    </source>
</evidence>
<gene>
    <name evidence="14" type="ORF">PoB_003517900</name>
</gene>
<dbReference type="Gene3D" id="3.30.160.60">
    <property type="entry name" value="Classic Zinc Finger"/>
    <property type="match status" value="7"/>
</dbReference>